<dbReference type="NCBIfam" id="TIGR00254">
    <property type="entry name" value="GGDEF"/>
    <property type="match status" value="1"/>
</dbReference>
<dbReference type="PANTHER" id="PTHR44757">
    <property type="entry name" value="DIGUANYLATE CYCLASE DGCP"/>
    <property type="match status" value="1"/>
</dbReference>
<proteinExistence type="predicted"/>
<reference evidence="4 5" key="1">
    <citation type="submission" date="2007-10" db="EMBL/GenBank/DDBJ databases">
        <authorList>
            <person name="Wagner-Dobler I."/>
            <person name="Ferriera S."/>
            <person name="Johnson J."/>
            <person name="Kravitz S."/>
            <person name="Beeson K."/>
            <person name="Sutton G."/>
            <person name="Rogers Y.-H."/>
            <person name="Friedman R."/>
            <person name="Frazier M."/>
            <person name="Venter J.C."/>
        </authorList>
    </citation>
    <scope>NUCLEOTIDE SEQUENCE [LARGE SCALE GENOMIC DNA]</scope>
    <source>
        <strain evidence="4 5">DFL-43</strain>
    </source>
</reference>
<evidence type="ECO:0000259" key="2">
    <source>
        <dbReference type="PROSITE" id="PS50883"/>
    </source>
</evidence>
<dbReference type="PROSITE" id="PS50883">
    <property type="entry name" value="EAL"/>
    <property type="match status" value="1"/>
</dbReference>
<comment type="caution">
    <text evidence="4">The sequence shown here is derived from an EMBL/GenBank/DDBJ whole genome shotgun (WGS) entry which is preliminary data.</text>
</comment>
<dbReference type="Proteomes" id="UP000004291">
    <property type="component" value="Chromosome"/>
</dbReference>
<dbReference type="InterPro" id="IPR000160">
    <property type="entry name" value="GGDEF_dom"/>
</dbReference>
<sequence>MMLNPYLPNRFRRYAFAGLAIGLLTALALYAGESLAGVSSIQAVMRAADFPFSIALLSVPTGFALILALAFGLMQSHLSRQLSSERAAAQTLRQAANHDSLTGLRNRRALGEDVAILLADTKDPGTRLALLLFDLDRFKFINDTLGHGVGDTVLKALGLRIGVACNSAQRAYRLGGDEFLVLWENAPCDAAISEFCRGLEATVFRPVDCADSALETAGSIGISCADQGDFVLSDMLKRADLALYRAKETPGVSHAFFSADMDSDYRLRRELEADMRSGLTSGAFGIEYLPVYEAQSMQPTGFSAKLKWTHPVHGDVAPTKFMPVAEESGLVVMIGKWMLAEALLAAQSWGRSGEIIVPVSKAQLSDPGFSCLVETLLKDTGVEAQRLVLDVRARAVPEDDLVAMATIARLRSAGVRIAVSDFSAGIAGLAMSRPHPVDRVRLDLAHIKAIAGQERFAVMLGLFVQLARTVNTQVTLTGVDGPTDVESAIAAGVLEVEGRFAGPSLSARKASAVFQSRKTKTPVVRLAS</sequence>
<dbReference type="SMART" id="SM00052">
    <property type="entry name" value="EAL"/>
    <property type="match status" value="1"/>
</dbReference>
<dbReference type="SUPFAM" id="SSF141868">
    <property type="entry name" value="EAL domain-like"/>
    <property type="match status" value="1"/>
</dbReference>
<dbReference type="CDD" id="cd01948">
    <property type="entry name" value="EAL"/>
    <property type="match status" value="1"/>
</dbReference>
<reference evidence="4 5" key="2">
    <citation type="submission" date="2012-06" db="EMBL/GenBank/DDBJ databases">
        <authorList>
            <person name="Fiebig A."/>
        </authorList>
    </citation>
    <scope>NUCLEOTIDE SEQUENCE [LARGE SCALE GENOMIC DNA]</scope>
    <source>
        <strain evidence="4 5">DFL-43</strain>
    </source>
</reference>
<dbReference type="EMBL" id="ABIA03000004">
    <property type="protein sequence ID" value="EDQ31931.2"/>
    <property type="molecule type" value="Genomic_DNA"/>
</dbReference>
<dbReference type="InterPro" id="IPR001633">
    <property type="entry name" value="EAL_dom"/>
</dbReference>
<dbReference type="SMART" id="SM00267">
    <property type="entry name" value="GGDEF"/>
    <property type="match status" value="1"/>
</dbReference>
<dbReference type="SUPFAM" id="SSF55073">
    <property type="entry name" value="Nucleotide cyclase"/>
    <property type="match status" value="1"/>
</dbReference>
<dbReference type="InterPro" id="IPR043128">
    <property type="entry name" value="Rev_trsase/Diguanyl_cyclase"/>
</dbReference>
<dbReference type="InterPro" id="IPR052155">
    <property type="entry name" value="Biofilm_reg_signaling"/>
</dbReference>
<feature type="transmembrane region" description="Helical" evidence="1">
    <location>
        <begin position="52"/>
        <end position="74"/>
    </location>
</feature>
<dbReference type="OrthoDB" id="9814202at2"/>
<protein>
    <submittedName>
        <fullName evidence="4">Diguanylate cyclase (GGDEF) domain protein</fullName>
    </submittedName>
</protein>
<accession>A9DDY8</accession>
<dbReference type="Gene3D" id="3.20.20.450">
    <property type="entry name" value="EAL domain"/>
    <property type="match status" value="1"/>
</dbReference>
<evidence type="ECO:0000313" key="5">
    <source>
        <dbReference type="Proteomes" id="UP000004291"/>
    </source>
</evidence>
<feature type="domain" description="EAL" evidence="2">
    <location>
        <begin position="268"/>
        <end position="518"/>
    </location>
</feature>
<keyword evidence="5" id="KW-1185">Reference proteome</keyword>
<dbReference type="HOGENOM" id="CLU_000445_70_50_5"/>
<dbReference type="Gene3D" id="3.30.70.270">
    <property type="match status" value="1"/>
</dbReference>
<dbReference type="STRING" id="411684.HPDFL43_13240"/>
<dbReference type="PROSITE" id="PS50887">
    <property type="entry name" value="GGDEF"/>
    <property type="match status" value="1"/>
</dbReference>
<dbReference type="InterPro" id="IPR029787">
    <property type="entry name" value="Nucleotide_cyclase"/>
</dbReference>
<evidence type="ECO:0000256" key="1">
    <source>
        <dbReference type="SAM" id="Phobius"/>
    </source>
</evidence>
<evidence type="ECO:0000313" key="4">
    <source>
        <dbReference type="EMBL" id="EDQ31931.2"/>
    </source>
</evidence>
<dbReference type="AlphaFoldDB" id="A9DDY8"/>
<dbReference type="InterPro" id="IPR035919">
    <property type="entry name" value="EAL_sf"/>
</dbReference>
<dbReference type="Pfam" id="PF00990">
    <property type="entry name" value="GGDEF"/>
    <property type="match status" value="1"/>
</dbReference>
<feature type="domain" description="GGDEF" evidence="3">
    <location>
        <begin position="126"/>
        <end position="260"/>
    </location>
</feature>
<organism evidence="4 5">
    <name type="scientific">Hoeflea phototrophica (strain DSM 17068 / NCIMB 14078 / DFL-43)</name>
    <dbReference type="NCBI Taxonomy" id="411684"/>
    <lineage>
        <taxon>Bacteria</taxon>
        <taxon>Pseudomonadati</taxon>
        <taxon>Pseudomonadota</taxon>
        <taxon>Alphaproteobacteria</taxon>
        <taxon>Hyphomicrobiales</taxon>
        <taxon>Rhizobiaceae</taxon>
        <taxon>Hoeflea</taxon>
    </lineage>
</organism>
<gene>
    <name evidence="4" type="ORF">HPDFL43_13240</name>
</gene>
<name>A9DDY8_HOEPD</name>
<dbReference type="Pfam" id="PF00563">
    <property type="entry name" value="EAL"/>
    <property type="match status" value="1"/>
</dbReference>
<keyword evidence="1" id="KW-0812">Transmembrane</keyword>
<dbReference type="PANTHER" id="PTHR44757:SF2">
    <property type="entry name" value="BIOFILM ARCHITECTURE MAINTENANCE PROTEIN MBAA"/>
    <property type="match status" value="1"/>
</dbReference>
<dbReference type="CDD" id="cd01949">
    <property type="entry name" value="GGDEF"/>
    <property type="match status" value="1"/>
</dbReference>
<keyword evidence="1" id="KW-1133">Transmembrane helix</keyword>
<evidence type="ECO:0000259" key="3">
    <source>
        <dbReference type="PROSITE" id="PS50887"/>
    </source>
</evidence>
<dbReference type="eggNOG" id="COG5001">
    <property type="taxonomic scope" value="Bacteria"/>
</dbReference>
<keyword evidence="1" id="KW-0472">Membrane</keyword>